<feature type="transmembrane region" description="Helical" evidence="1">
    <location>
        <begin position="6"/>
        <end position="25"/>
    </location>
</feature>
<dbReference type="OrthoDB" id="3422146at2"/>
<sequence>MNIILLLIGVIIVAVTNMDALSTILRINGGSKISNFVARNVWRISVFVSRKFSRTAILSNVGALIVVTLFSLWAVLLMIGYGLIYNSYVHSIVETSTELPASITAKFYYVGYTLTSLGNGDLKTGNDFWRIISNFTGLNGMFLLSIAISYFIPLMNAVVKQRMLATFISNLGDTPTEIISNGWNGTDFNILHEQFKELYPMILMQCEQQLAYPVLLYFHSENPKYSPQLNLAKLDEALSIQEVYNIDQSDKAYIWKNLRMAMNKYLKVIKNSYSFNTEPVPDFPYKNKLPSLIRDIPKETADYRLTNIKERRAFIASLVKNDGWKWEEFVD</sequence>
<keyword evidence="4" id="KW-1185">Reference proteome</keyword>
<dbReference type="AlphaFoldDB" id="G0J500"/>
<keyword evidence="1" id="KW-0472">Membrane</keyword>
<protein>
    <recommendedName>
        <fullName evidence="2">Potassium channel domain-containing protein</fullName>
    </recommendedName>
</protein>
<feature type="domain" description="Potassium channel" evidence="2">
    <location>
        <begin position="83"/>
        <end position="152"/>
    </location>
</feature>
<gene>
    <name evidence="3" type="ordered locus">Cycma_2252</name>
</gene>
<keyword evidence="1" id="KW-0812">Transmembrane</keyword>
<dbReference type="KEGG" id="cmr:Cycma_2252"/>
<dbReference type="Gene3D" id="1.10.287.70">
    <property type="match status" value="1"/>
</dbReference>
<dbReference type="InterPro" id="IPR013099">
    <property type="entry name" value="K_chnl_dom"/>
</dbReference>
<evidence type="ECO:0000259" key="2">
    <source>
        <dbReference type="Pfam" id="PF07885"/>
    </source>
</evidence>
<dbReference type="Pfam" id="PF07885">
    <property type="entry name" value="Ion_trans_2"/>
    <property type="match status" value="1"/>
</dbReference>
<proteinExistence type="predicted"/>
<dbReference type="STRING" id="880070.Cycma_2252"/>
<dbReference type="HOGENOM" id="CLU_830563_0_0_10"/>
<evidence type="ECO:0000313" key="3">
    <source>
        <dbReference type="EMBL" id="AEL25994.1"/>
    </source>
</evidence>
<reference evidence="4" key="1">
    <citation type="submission" date="2011-07" db="EMBL/GenBank/DDBJ databases">
        <title>The complete genome of Cyclobacterium marinum DSM 745.</title>
        <authorList>
            <person name="Lucas S."/>
            <person name="Han J."/>
            <person name="Lapidus A."/>
            <person name="Bruce D."/>
            <person name="Goodwin L."/>
            <person name="Pitluck S."/>
            <person name="Peters L."/>
            <person name="Kyrpides N."/>
            <person name="Mavromatis K."/>
            <person name="Ivanova N."/>
            <person name="Ovchinnikova G."/>
            <person name="Chertkov O."/>
            <person name="Detter J.C."/>
            <person name="Tapia R."/>
            <person name="Han C."/>
            <person name="Land M."/>
            <person name="Hauser L."/>
            <person name="Markowitz V."/>
            <person name="Cheng J.-F."/>
            <person name="Hugenholtz P."/>
            <person name="Woyke T."/>
            <person name="Wu D."/>
            <person name="Tindall B."/>
            <person name="Schuetze A."/>
            <person name="Brambilla E."/>
            <person name="Klenk H.-P."/>
            <person name="Eisen J.A."/>
        </authorList>
    </citation>
    <scope>NUCLEOTIDE SEQUENCE [LARGE SCALE GENOMIC DNA]</scope>
    <source>
        <strain evidence="4">ATCC 25205 / DSM 745 / LMG 13164 / NCIMB 1802</strain>
    </source>
</reference>
<dbReference type="EMBL" id="CP002955">
    <property type="protein sequence ID" value="AEL25994.1"/>
    <property type="molecule type" value="Genomic_DNA"/>
</dbReference>
<evidence type="ECO:0000256" key="1">
    <source>
        <dbReference type="SAM" id="Phobius"/>
    </source>
</evidence>
<feature type="transmembrane region" description="Helical" evidence="1">
    <location>
        <begin position="57"/>
        <end position="84"/>
    </location>
</feature>
<feature type="transmembrane region" description="Helical" evidence="1">
    <location>
        <begin position="131"/>
        <end position="152"/>
    </location>
</feature>
<dbReference type="RefSeq" id="WP_014020287.1">
    <property type="nucleotide sequence ID" value="NC_015914.1"/>
</dbReference>
<dbReference type="SUPFAM" id="SSF81324">
    <property type="entry name" value="Voltage-gated potassium channels"/>
    <property type="match status" value="1"/>
</dbReference>
<name>G0J500_CYCMS</name>
<accession>G0J500</accession>
<dbReference type="eggNOG" id="ENOG502Z9EI">
    <property type="taxonomic scope" value="Bacteria"/>
</dbReference>
<organism evidence="3 4">
    <name type="scientific">Cyclobacterium marinum (strain ATCC 25205 / DSM 745 / LMG 13164 / NCIMB 1802)</name>
    <name type="common">Flectobacillus marinus</name>
    <dbReference type="NCBI Taxonomy" id="880070"/>
    <lineage>
        <taxon>Bacteria</taxon>
        <taxon>Pseudomonadati</taxon>
        <taxon>Bacteroidota</taxon>
        <taxon>Cytophagia</taxon>
        <taxon>Cytophagales</taxon>
        <taxon>Cyclobacteriaceae</taxon>
        <taxon>Cyclobacterium</taxon>
    </lineage>
</organism>
<keyword evidence="1" id="KW-1133">Transmembrane helix</keyword>
<dbReference type="Proteomes" id="UP000001635">
    <property type="component" value="Chromosome"/>
</dbReference>
<evidence type="ECO:0000313" key="4">
    <source>
        <dbReference type="Proteomes" id="UP000001635"/>
    </source>
</evidence>